<keyword evidence="2" id="KW-1185">Reference proteome</keyword>
<evidence type="ECO:0008006" key="3">
    <source>
        <dbReference type="Google" id="ProtNLM"/>
    </source>
</evidence>
<dbReference type="OrthoDB" id="883590at2"/>
<accession>A0A5C1I1V3</accession>
<dbReference type="AlphaFoldDB" id="A0A5C1I1V3"/>
<name>A0A5C1I1V3_9SPHI</name>
<organism evidence="1 2">
    <name type="scientific">Mucilaginibacter rubeus</name>
    <dbReference type="NCBI Taxonomy" id="2027860"/>
    <lineage>
        <taxon>Bacteria</taxon>
        <taxon>Pseudomonadati</taxon>
        <taxon>Bacteroidota</taxon>
        <taxon>Sphingobacteriia</taxon>
        <taxon>Sphingobacteriales</taxon>
        <taxon>Sphingobacteriaceae</taxon>
        <taxon>Mucilaginibacter</taxon>
    </lineage>
</organism>
<dbReference type="Proteomes" id="UP000251402">
    <property type="component" value="Chromosome"/>
</dbReference>
<sequence length="119" mass="13825">MEELTILYRPVGPKELKLIEESGFKRFPKRLAQQPIFYPVMNEEYAIQIARDWNVPASGSGFVTKFSLPAEYLKRYEVQNVGGVVHDELWVPAEELEEFNDHIVGYIEVTRSFYPNKAD</sequence>
<reference evidence="1" key="1">
    <citation type="submission" date="2019-08" db="EMBL/GenBank/DDBJ databases">
        <title>Comparative genome analysis confer to the adaptation heavy metal polluted environment.</title>
        <authorList>
            <person name="Li Y."/>
        </authorList>
    </citation>
    <scope>NUCLEOTIDE SEQUENCE [LARGE SCALE GENOMIC DNA]</scope>
    <source>
        <strain evidence="1">P1</strain>
    </source>
</reference>
<evidence type="ECO:0000313" key="2">
    <source>
        <dbReference type="Proteomes" id="UP000251402"/>
    </source>
</evidence>
<gene>
    <name evidence="1" type="ORF">DEO27_018325</name>
</gene>
<proteinExistence type="predicted"/>
<protein>
    <recommendedName>
        <fullName evidence="3">ADP-ribosylation/crystallin J1</fullName>
    </recommendedName>
</protein>
<dbReference type="RefSeq" id="WP_112567150.1">
    <property type="nucleotide sequence ID" value="NZ_CP043450.1"/>
</dbReference>
<dbReference type="KEGG" id="mrub:DEO27_018325"/>
<dbReference type="EMBL" id="CP043450">
    <property type="protein sequence ID" value="QEM11905.1"/>
    <property type="molecule type" value="Genomic_DNA"/>
</dbReference>
<evidence type="ECO:0000313" key="1">
    <source>
        <dbReference type="EMBL" id="QEM11905.1"/>
    </source>
</evidence>